<dbReference type="PANTHER" id="PTHR30419:SF28">
    <property type="entry name" value="HTH-TYPE TRANSCRIPTIONAL REGULATOR BSDA"/>
    <property type="match status" value="1"/>
</dbReference>
<dbReference type="Pfam" id="PF00126">
    <property type="entry name" value="HTH_1"/>
    <property type="match status" value="1"/>
</dbReference>
<evidence type="ECO:0000313" key="7">
    <source>
        <dbReference type="Proteomes" id="UP000614200"/>
    </source>
</evidence>
<dbReference type="EMBL" id="JADKNH010000007">
    <property type="protein sequence ID" value="MBF4694099.1"/>
    <property type="molecule type" value="Genomic_DNA"/>
</dbReference>
<gene>
    <name evidence="6" type="ORF">ISU02_13340</name>
</gene>
<dbReference type="InterPro" id="IPR036390">
    <property type="entry name" value="WH_DNA-bd_sf"/>
</dbReference>
<accession>A0ABR9ZWV9</accession>
<dbReference type="Gene3D" id="3.40.190.290">
    <property type="match status" value="1"/>
</dbReference>
<dbReference type="Pfam" id="PF03466">
    <property type="entry name" value="LysR_substrate"/>
    <property type="match status" value="1"/>
</dbReference>
<keyword evidence="4" id="KW-0804">Transcription</keyword>
<dbReference type="InterPro" id="IPR000847">
    <property type="entry name" value="LysR_HTH_N"/>
</dbReference>
<dbReference type="SUPFAM" id="SSF46785">
    <property type="entry name" value="Winged helix' DNA-binding domain"/>
    <property type="match status" value="1"/>
</dbReference>
<dbReference type="PRINTS" id="PR00039">
    <property type="entry name" value="HTHLYSR"/>
</dbReference>
<comment type="similarity">
    <text evidence="1">Belongs to the LysR transcriptional regulatory family.</text>
</comment>
<keyword evidence="3" id="KW-0238">DNA-binding</keyword>
<dbReference type="PANTHER" id="PTHR30419">
    <property type="entry name" value="HTH-TYPE TRANSCRIPTIONAL REGULATOR YBHD"/>
    <property type="match status" value="1"/>
</dbReference>
<organism evidence="6 7">
    <name type="scientific">Fusibacter ferrireducens</name>
    <dbReference type="NCBI Taxonomy" id="2785058"/>
    <lineage>
        <taxon>Bacteria</taxon>
        <taxon>Bacillati</taxon>
        <taxon>Bacillota</taxon>
        <taxon>Clostridia</taxon>
        <taxon>Eubacteriales</taxon>
        <taxon>Eubacteriales Family XII. Incertae Sedis</taxon>
        <taxon>Fusibacter</taxon>
    </lineage>
</organism>
<evidence type="ECO:0000256" key="1">
    <source>
        <dbReference type="ARBA" id="ARBA00009437"/>
    </source>
</evidence>
<evidence type="ECO:0000313" key="6">
    <source>
        <dbReference type="EMBL" id="MBF4694099.1"/>
    </source>
</evidence>
<evidence type="ECO:0000256" key="3">
    <source>
        <dbReference type="ARBA" id="ARBA00023125"/>
    </source>
</evidence>
<dbReference type="Gene3D" id="1.10.10.10">
    <property type="entry name" value="Winged helix-like DNA-binding domain superfamily/Winged helix DNA-binding domain"/>
    <property type="match status" value="1"/>
</dbReference>
<dbReference type="InterPro" id="IPR005119">
    <property type="entry name" value="LysR_subst-bd"/>
</dbReference>
<name>A0ABR9ZWV9_9FIRM</name>
<dbReference type="CDD" id="cd05466">
    <property type="entry name" value="PBP2_LTTR_substrate"/>
    <property type="match status" value="1"/>
</dbReference>
<evidence type="ECO:0000259" key="5">
    <source>
        <dbReference type="PROSITE" id="PS50931"/>
    </source>
</evidence>
<keyword evidence="2" id="KW-0805">Transcription regulation</keyword>
<proteinExistence type="inferred from homology"/>
<comment type="caution">
    <text evidence="6">The sequence shown here is derived from an EMBL/GenBank/DDBJ whole genome shotgun (WGS) entry which is preliminary data.</text>
</comment>
<dbReference type="InterPro" id="IPR050950">
    <property type="entry name" value="HTH-type_LysR_regulators"/>
</dbReference>
<dbReference type="SUPFAM" id="SSF53850">
    <property type="entry name" value="Periplasmic binding protein-like II"/>
    <property type="match status" value="1"/>
</dbReference>
<dbReference type="Proteomes" id="UP000614200">
    <property type="component" value="Unassembled WGS sequence"/>
</dbReference>
<protein>
    <submittedName>
        <fullName evidence="6">LysR family transcriptional regulator</fullName>
    </submittedName>
</protein>
<dbReference type="InterPro" id="IPR036388">
    <property type="entry name" value="WH-like_DNA-bd_sf"/>
</dbReference>
<keyword evidence="7" id="KW-1185">Reference proteome</keyword>
<feature type="domain" description="HTH lysR-type" evidence="5">
    <location>
        <begin position="1"/>
        <end position="58"/>
    </location>
</feature>
<reference evidence="6 7" key="1">
    <citation type="submission" date="2020-11" db="EMBL/GenBank/DDBJ databases">
        <title>Fusibacter basophilias sp. nov.</title>
        <authorList>
            <person name="Qiu D."/>
        </authorList>
    </citation>
    <scope>NUCLEOTIDE SEQUENCE [LARGE SCALE GENOMIC DNA]</scope>
    <source>
        <strain evidence="6 7">Q10-2</strain>
    </source>
</reference>
<sequence>MRLADFKYIRAVVEEGNISRAASKLYISQPSLSNAIKKIEQDLGASIFYRTKNGLVLTHIGTKYFMMANSVLKIYADFENEIQDIEQLANGRIHFGITNYVGSLLLPSLLPTFSDMAPNIDITFEENHTMELIEKLKLGKIDLAVLHIDKVQNDDASFNFNYIKSSRFLLATQKNHPICLDIKKDTSFKYPAIDLKLLENERFILTDHDQMSRTIARRIFRASGITPTKTLITRNILTASKLAESGFGVTFFPEMYLKLINFENNIDLYTVGDDSITSWDLVVATLNNDYQPRATTAFIELIKDLA</sequence>
<dbReference type="RefSeq" id="WP_194702331.1">
    <property type="nucleotide sequence ID" value="NZ_JADKNH010000007.1"/>
</dbReference>
<dbReference type="PROSITE" id="PS50931">
    <property type="entry name" value="HTH_LYSR"/>
    <property type="match status" value="1"/>
</dbReference>
<evidence type="ECO:0000256" key="2">
    <source>
        <dbReference type="ARBA" id="ARBA00023015"/>
    </source>
</evidence>
<evidence type="ECO:0000256" key="4">
    <source>
        <dbReference type="ARBA" id="ARBA00023163"/>
    </source>
</evidence>